<evidence type="ECO:0000313" key="2">
    <source>
        <dbReference type="EMBL" id="KAH3825433.1"/>
    </source>
</evidence>
<gene>
    <name evidence="2" type="ORF">DPMN_127308</name>
</gene>
<dbReference type="Proteomes" id="UP000828390">
    <property type="component" value="Unassembled WGS sequence"/>
</dbReference>
<proteinExistence type="predicted"/>
<feature type="region of interest" description="Disordered" evidence="1">
    <location>
        <begin position="34"/>
        <end position="61"/>
    </location>
</feature>
<evidence type="ECO:0000313" key="3">
    <source>
        <dbReference type="Proteomes" id="UP000828390"/>
    </source>
</evidence>
<protein>
    <submittedName>
        <fullName evidence="2">Uncharacterized protein</fullName>
    </submittedName>
</protein>
<organism evidence="2 3">
    <name type="scientific">Dreissena polymorpha</name>
    <name type="common">Zebra mussel</name>
    <name type="synonym">Mytilus polymorpha</name>
    <dbReference type="NCBI Taxonomy" id="45954"/>
    <lineage>
        <taxon>Eukaryota</taxon>
        <taxon>Metazoa</taxon>
        <taxon>Spiralia</taxon>
        <taxon>Lophotrochozoa</taxon>
        <taxon>Mollusca</taxon>
        <taxon>Bivalvia</taxon>
        <taxon>Autobranchia</taxon>
        <taxon>Heteroconchia</taxon>
        <taxon>Euheterodonta</taxon>
        <taxon>Imparidentia</taxon>
        <taxon>Neoheterodontei</taxon>
        <taxon>Myida</taxon>
        <taxon>Dreissenoidea</taxon>
        <taxon>Dreissenidae</taxon>
        <taxon>Dreissena</taxon>
    </lineage>
</organism>
<name>A0A9D4H106_DREPO</name>
<reference evidence="2" key="1">
    <citation type="journal article" date="2019" name="bioRxiv">
        <title>The Genome of the Zebra Mussel, Dreissena polymorpha: A Resource for Invasive Species Research.</title>
        <authorList>
            <person name="McCartney M.A."/>
            <person name="Auch B."/>
            <person name="Kono T."/>
            <person name="Mallez S."/>
            <person name="Zhang Y."/>
            <person name="Obille A."/>
            <person name="Becker A."/>
            <person name="Abrahante J.E."/>
            <person name="Garbe J."/>
            <person name="Badalamenti J.P."/>
            <person name="Herman A."/>
            <person name="Mangelson H."/>
            <person name="Liachko I."/>
            <person name="Sullivan S."/>
            <person name="Sone E.D."/>
            <person name="Koren S."/>
            <person name="Silverstein K.A.T."/>
            <person name="Beckman K.B."/>
            <person name="Gohl D.M."/>
        </authorList>
    </citation>
    <scope>NUCLEOTIDE SEQUENCE</scope>
    <source>
        <strain evidence="2">Duluth1</strain>
        <tissue evidence="2">Whole animal</tissue>
    </source>
</reference>
<accession>A0A9D4H106</accession>
<reference evidence="2" key="2">
    <citation type="submission" date="2020-11" db="EMBL/GenBank/DDBJ databases">
        <authorList>
            <person name="McCartney M.A."/>
            <person name="Auch B."/>
            <person name="Kono T."/>
            <person name="Mallez S."/>
            <person name="Becker A."/>
            <person name="Gohl D.M."/>
            <person name="Silverstein K.A.T."/>
            <person name="Koren S."/>
            <person name="Bechman K.B."/>
            <person name="Herman A."/>
            <person name="Abrahante J.E."/>
            <person name="Garbe J."/>
        </authorList>
    </citation>
    <scope>NUCLEOTIDE SEQUENCE</scope>
    <source>
        <strain evidence="2">Duluth1</strain>
        <tissue evidence="2">Whole animal</tissue>
    </source>
</reference>
<dbReference type="AlphaFoldDB" id="A0A9D4H106"/>
<comment type="caution">
    <text evidence="2">The sequence shown here is derived from an EMBL/GenBank/DDBJ whole genome shotgun (WGS) entry which is preliminary data.</text>
</comment>
<keyword evidence="3" id="KW-1185">Reference proteome</keyword>
<dbReference type="EMBL" id="JAIWYP010000005">
    <property type="protein sequence ID" value="KAH3825433.1"/>
    <property type="molecule type" value="Genomic_DNA"/>
</dbReference>
<sequence>MNFKVQQEEAYCKWSNQQSRPHQILVLKEEENVGHMTPSGSRNIGLKEFPSAPIQPKGKIA</sequence>
<evidence type="ECO:0000256" key="1">
    <source>
        <dbReference type="SAM" id="MobiDB-lite"/>
    </source>
</evidence>